<dbReference type="GO" id="GO:0007224">
    <property type="term" value="P:smoothened signaling pathway"/>
    <property type="evidence" value="ECO:0007669"/>
    <property type="project" value="TreeGrafter"/>
</dbReference>
<keyword evidence="2" id="KW-0081">Bacteriolytic enzyme</keyword>
<evidence type="ECO:0000256" key="3">
    <source>
        <dbReference type="SAM" id="SignalP"/>
    </source>
</evidence>
<dbReference type="InterPro" id="IPR023346">
    <property type="entry name" value="Lysozyme-like_dom_sf"/>
</dbReference>
<name>A0A8W8I2T8_MAGGI</name>
<dbReference type="InterPro" id="IPR000320">
    <property type="entry name" value="Hedgehog_signalling_dom"/>
</dbReference>
<protein>
    <recommendedName>
        <fullName evidence="4">Hedgehog N-terminal signalling domain-containing protein</fullName>
    </recommendedName>
</protein>
<dbReference type="GO" id="GO:0005615">
    <property type="term" value="C:extracellular space"/>
    <property type="evidence" value="ECO:0007669"/>
    <property type="project" value="TreeGrafter"/>
</dbReference>
<evidence type="ECO:0000256" key="2">
    <source>
        <dbReference type="ARBA" id="ARBA00022638"/>
    </source>
</evidence>
<dbReference type="PANTHER" id="PTHR11889">
    <property type="entry name" value="HEDGEHOG"/>
    <property type="match status" value="1"/>
</dbReference>
<dbReference type="SUPFAM" id="SSF53955">
    <property type="entry name" value="Lysozyme-like"/>
    <property type="match status" value="1"/>
</dbReference>
<dbReference type="InterPro" id="IPR023347">
    <property type="entry name" value="Lysozyme_dom_sf"/>
</dbReference>
<dbReference type="GO" id="GO:0003796">
    <property type="term" value="F:lysozyme activity"/>
    <property type="evidence" value="ECO:0007669"/>
    <property type="project" value="InterPro"/>
</dbReference>
<dbReference type="GO" id="GO:0031640">
    <property type="term" value="P:killing of cells of another organism"/>
    <property type="evidence" value="ECO:0007669"/>
    <property type="project" value="UniProtKB-KW"/>
</dbReference>
<dbReference type="GO" id="GO:0005509">
    <property type="term" value="F:calcium ion binding"/>
    <property type="evidence" value="ECO:0007669"/>
    <property type="project" value="TreeGrafter"/>
</dbReference>
<dbReference type="Proteomes" id="UP000005408">
    <property type="component" value="Unassembled WGS sequence"/>
</dbReference>
<dbReference type="Gene3D" id="3.30.1380.10">
    <property type="match status" value="2"/>
</dbReference>
<feature type="domain" description="Hedgehog N-terminal signalling" evidence="4">
    <location>
        <begin position="549"/>
        <end position="624"/>
    </location>
</feature>
<evidence type="ECO:0000313" key="6">
    <source>
        <dbReference type="Proteomes" id="UP000005408"/>
    </source>
</evidence>
<accession>A0A8W8I2T8</accession>
<keyword evidence="1" id="KW-0929">Antimicrobial</keyword>
<dbReference type="EnsemblMetazoa" id="G12026.1">
    <property type="protein sequence ID" value="G12026.1:cds"/>
    <property type="gene ID" value="G12026"/>
</dbReference>
<dbReference type="GO" id="GO:0005113">
    <property type="term" value="F:patched binding"/>
    <property type="evidence" value="ECO:0007669"/>
    <property type="project" value="TreeGrafter"/>
</dbReference>
<reference evidence="5" key="1">
    <citation type="submission" date="2022-08" db="UniProtKB">
        <authorList>
            <consortium name="EnsemblMetazoa"/>
        </authorList>
    </citation>
    <scope>IDENTIFICATION</scope>
    <source>
        <strain evidence="5">05x7-T-G4-1.051#20</strain>
    </source>
</reference>
<dbReference type="OMA" id="ANTSICK"/>
<dbReference type="PANTHER" id="PTHR11889:SF31">
    <property type="entry name" value="PROTEIN HEDGEHOG"/>
    <property type="match status" value="1"/>
</dbReference>
<dbReference type="Gene3D" id="1.10.530.40">
    <property type="match status" value="1"/>
</dbReference>
<keyword evidence="6" id="KW-1185">Reference proteome</keyword>
<dbReference type="InterPro" id="IPR009045">
    <property type="entry name" value="Zn_M74/Hedgehog-like"/>
</dbReference>
<proteinExistence type="predicted"/>
<dbReference type="GO" id="GO:0010468">
    <property type="term" value="P:regulation of gene expression"/>
    <property type="evidence" value="ECO:0007669"/>
    <property type="project" value="TreeGrafter"/>
</dbReference>
<sequence>MAAVHFALSVLSVCVFLTFGFGNEIFSEEYKIEEDMHGRELVVASRGQIRKTIDLNDQSIVAKTMCKDNTIKVSLASNMHEDEWKIGDLVVGSSALGCRLSFTNSDKGVFGKITYLKTQRKGLLYITVENASPLDVLEEANISLHVKHRRTKRSNTNFLSNILDSINWEETSNTTVLFNKDKKPFSILKMTNNPTSDVGILDSINTSPNAETHFNFTCTSCYGKVELAYHLEMRIKRDVDTNKPIVKSYLSQVEGETTDYYQFSIQSHKELTLLVDEKVMETDPLFLHPITLATFKRFPPLQLTIRVQSSTYLSASIITHSSKEFKFGDTFQTSGKFVVSNQHSQHNGLPTNHISTYDWQTNHVQNDAVESNDLLSMSFNISQQISLKPFIEWVERDIRLDFGSPFTIRLQQELNLKSTVSDVSLCSSVESRLTSAFSSERNSLVVDAFGIPIWGDVSTLTMSQISRAALDQQTLSRKCQANCFESQSLSTLIDACGAPGSLVLRNSSTFSSLRKLFGDTIIFLSEEASESSWCGHPGNPCLDCSNYIQDDNVCSDRYVTPELAEVLTKLAKFVEAEWPDRKLLILEAWDEATSAHPLGSHGNQSLFYTGRAARVALSRNLTSKEPETDQNTFQRFTQLLQCSDADFFDTYMRNSVLDICVSDESAAFFTNTENNRKKRAIKSNNIVKTNTWRQEKDKYDEQISGLVSVSSSGSTLKDYFGGGKYYPSGKTAIDVCGEAEDTYSIENLDKMQRQIQYPLENVAFEAEGAKTSSCGAPTRGCNQCTRYVDVDNPWDWCLTRTMTTRAATRLHRLARLVEEETKSGGSSLSLADEELGICRSAMVMYETLETCIEKMPSSTTNKESKCYDCMMDARCCYGNDNIGCIRNECSGDESSSVWTSIACSELNPFLSDVTIPTTPACNDGDSSKMILYGNVCGGDPCQFFTGKEYHLLLKVVLIFEVCSGKWDQTKIDQDIRNLNTGESNLMTFLSSCMGSDNTILKLHYPVPNDPTIGIGFSLRSSEKKDLLLKILPNLDYDLIMEGKQSLTKEQALYLYDKTMRRYYIKTMNSIVPFKSFIHLDTATKIALVNANYRGEFPSKLRKRFNTAVQGGQWANAANIYLSHPDYKRNKCDTTGHGSICTRMTWNAEQFNKLAKKQVKVLKRESSSALQNVGRSLKLTLTPGVSLSTSTLANLAVIAGFDHVTKESDHIVASVRPATGVNSVLVNYPNVNMHETEPPVDDMVEYEIPAEADYSLTYPLLLDGFNDSIRLSDCYKIADLKSNKFRYFRFDPTLLECMEEASSHYTECIAVESGSGYRVRSENNRNIDSRHSEEKWRFSVGQAVEIGKGKTLEELKLLGLTVIRSCVQNLIRKRLILGIGAHKDKLYVDVRESSPAAEFVKVWEDGSSDLYTYLKDIENGFKNGGAFIEPTNKTRACQPSPLGKNSYYIKYSNEGSCSADTGFSSLCSSTKSERQKAAADLLKRLDEVIGNGPLDKASLREKVNNCLVNLCGGCIGKGKIWRDKTIACFDFVTYFLDGSSVPFPNLRNSGAFFNTENTKSEVHSLACHDGSACIENVQLHSLLQETLTTKYKPDSSQTNEELVYDPMDNPSPLLNILEQEMAMRVSGNVSVYIENNGDISRLNQILKILMVFNTKVTNVHFHLTNSVRKNQVVGAVQRKIERWATSTCPDISRVTVAPFTVSEISHERHKRSIDNSQDRNFAKQLRNNWELEWLSKT</sequence>
<dbReference type="OrthoDB" id="6124662at2759"/>
<dbReference type="GO" id="GO:0007267">
    <property type="term" value="P:cell-cell signaling"/>
    <property type="evidence" value="ECO:0007669"/>
    <property type="project" value="InterPro"/>
</dbReference>
<dbReference type="Pfam" id="PF01085">
    <property type="entry name" value="HH_signal"/>
    <property type="match status" value="1"/>
</dbReference>
<evidence type="ECO:0000256" key="1">
    <source>
        <dbReference type="ARBA" id="ARBA00022529"/>
    </source>
</evidence>
<dbReference type="GO" id="GO:0042742">
    <property type="term" value="P:defense response to bacterium"/>
    <property type="evidence" value="ECO:0007669"/>
    <property type="project" value="UniProtKB-KW"/>
</dbReference>
<feature type="chain" id="PRO_5036447920" description="Hedgehog N-terminal signalling domain-containing protein" evidence="3">
    <location>
        <begin position="23"/>
        <end position="1736"/>
    </location>
</feature>
<dbReference type="GO" id="GO:0001708">
    <property type="term" value="P:cell fate specification"/>
    <property type="evidence" value="ECO:0007669"/>
    <property type="project" value="TreeGrafter"/>
</dbReference>
<dbReference type="InterPro" id="IPR050387">
    <property type="entry name" value="Hedgehog_Signaling"/>
</dbReference>
<dbReference type="SUPFAM" id="SSF55166">
    <property type="entry name" value="Hedgehog/DD-peptidase"/>
    <property type="match status" value="1"/>
</dbReference>
<feature type="signal peptide" evidence="3">
    <location>
        <begin position="1"/>
        <end position="22"/>
    </location>
</feature>
<evidence type="ECO:0000313" key="5">
    <source>
        <dbReference type="EnsemblMetazoa" id="G12026.1:cds"/>
    </source>
</evidence>
<organism evidence="5 6">
    <name type="scientific">Magallana gigas</name>
    <name type="common">Pacific oyster</name>
    <name type="synonym">Crassostrea gigas</name>
    <dbReference type="NCBI Taxonomy" id="29159"/>
    <lineage>
        <taxon>Eukaryota</taxon>
        <taxon>Metazoa</taxon>
        <taxon>Spiralia</taxon>
        <taxon>Lophotrochozoa</taxon>
        <taxon>Mollusca</taxon>
        <taxon>Bivalvia</taxon>
        <taxon>Autobranchia</taxon>
        <taxon>Pteriomorphia</taxon>
        <taxon>Ostreida</taxon>
        <taxon>Ostreoidea</taxon>
        <taxon>Ostreidae</taxon>
        <taxon>Magallana</taxon>
    </lineage>
</organism>
<keyword evidence="3" id="KW-0732">Signal</keyword>
<evidence type="ECO:0000259" key="4">
    <source>
        <dbReference type="Pfam" id="PF01085"/>
    </source>
</evidence>